<keyword evidence="3" id="KW-0805">Transcription regulation</keyword>
<proteinExistence type="inferred from homology"/>
<protein>
    <submittedName>
        <fullName evidence="8">RNA polymerase sigma-70 factor (ECF subfamily)</fullName>
    </submittedName>
</protein>
<dbReference type="EMBL" id="JAGINU010000001">
    <property type="protein sequence ID" value="MBP2365259.1"/>
    <property type="molecule type" value="Genomic_DNA"/>
</dbReference>
<dbReference type="SUPFAM" id="SSF88659">
    <property type="entry name" value="Sigma3 and sigma4 domains of RNA polymerase sigma factors"/>
    <property type="match status" value="1"/>
</dbReference>
<evidence type="ECO:0000259" key="6">
    <source>
        <dbReference type="Pfam" id="PF04542"/>
    </source>
</evidence>
<dbReference type="InterPro" id="IPR013324">
    <property type="entry name" value="RNA_pol_sigma_r3/r4-like"/>
</dbReference>
<organism evidence="8 9">
    <name type="scientific">Pseudonocardia parietis</name>
    <dbReference type="NCBI Taxonomy" id="570936"/>
    <lineage>
        <taxon>Bacteria</taxon>
        <taxon>Bacillati</taxon>
        <taxon>Actinomycetota</taxon>
        <taxon>Actinomycetes</taxon>
        <taxon>Pseudonocardiales</taxon>
        <taxon>Pseudonocardiaceae</taxon>
        <taxon>Pseudonocardia</taxon>
    </lineage>
</organism>
<comment type="subunit">
    <text evidence="2">Interacts transiently with the RNA polymerase catalytic core formed by RpoA, RpoB, RpoC and RpoZ (2 alpha, 1 beta, 1 beta' and 1 omega subunit) to form the RNA polymerase holoenzyme that can initiate transcription.</text>
</comment>
<evidence type="ECO:0000256" key="2">
    <source>
        <dbReference type="ARBA" id="ARBA00011344"/>
    </source>
</evidence>
<dbReference type="NCBIfam" id="TIGR02937">
    <property type="entry name" value="sigma70-ECF"/>
    <property type="match status" value="1"/>
</dbReference>
<evidence type="ECO:0000256" key="4">
    <source>
        <dbReference type="ARBA" id="ARBA00023082"/>
    </source>
</evidence>
<dbReference type="InterPro" id="IPR013325">
    <property type="entry name" value="RNA_pol_sigma_r2"/>
</dbReference>
<gene>
    <name evidence="8" type="ORF">JOF36_000955</name>
</gene>
<dbReference type="InterPro" id="IPR014284">
    <property type="entry name" value="RNA_pol_sigma-70_dom"/>
</dbReference>
<evidence type="ECO:0000256" key="5">
    <source>
        <dbReference type="ARBA" id="ARBA00023163"/>
    </source>
</evidence>
<dbReference type="Pfam" id="PF04542">
    <property type="entry name" value="Sigma70_r2"/>
    <property type="match status" value="1"/>
</dbReference>
<keyword evidence="5" id="KW-0804">Transcription</keyword>
<evidence type="ECO:0000259" key="7">
    <source>
        <dbReference type="Pfam" id="PF08281"/>
    </source>
</evidence>
<feature type="domain" description="RNA polymerase sigma-70 region 2" evidence="6">
    <location>
        <begin position="14"/>
        <end position="79"/>
    </location>
</feature>
<dbReference type="PANTHER" id="PTHR30173">
    <property type="entry name" value="SIGMA 19 FACTOR"/>
    <property type="match status" value="1"/>
</dbReference>
<dbReference type="Gene3D" id="3.10.450.50">
    <property type="match status" value="1"/>
</dbReference>
<comment type="similarity">
    <text evidence="1">Belongs to the sigma-70 factor family. ECF subfamily.</text>
</comment>
<evidence type="ECO:0000256" key="1">
    <source>
        <dbReference type="ARBA" id="ARBA00010641"/>
    </source>
</evidence>
<sequence length="294" mass="32086">MTAPAPDDGPLAEFDRHRGLLFRLAYELLGSVADVEDVLQDSWLRWSAVDHAEVANPRAYLARIVTRQALNRLRSTARTRETYPGQWLPEPLPAGDDAADRALRTDDVTVAMLLVLETLSPDERAVFVLREAFDLGYDEIAATLARPVATVRQIAHRAREHVSARRPRFTVPPDRARRVAEAFVDATLGGDLDAVTAMLAPEAVQLSDGGGKASAALRPIHGREKVARLLVGLTRRPLPAAGPEFGVLNEMPAVLLREDGIVHTAVLLEVSDVEGTDLVTAVYTVRNPDKLAHL</sequence>
<dbReference type="SUPFAM" id="SSF88946">
    <property type="entry name" value="Sigma2 domain of RNA polymerase sigma factors"/>
    <property type="match status" value="1"/>
</dbReference>
<dbReference type="NCBIfam" id="NF007214">
    <property type="entry name" value="PRK09636.1"/>
    <property type="match status" value="1"/>
</dbReference>
<dbReference type="Gene3D" id="1.10.1740.10">
    <property type="match status" value="1"/>
</dbReference>
<dbReference type="CDD" id="cd06171">
    <property type="entry name" value="Sigma70_r4"/>
    <property type="match status" value="1"/>
</dbReference>
<dbReference type="InterPro" id="IPR013249">
    <property type="entry name" value="RNA_pol_sigma70_r4_t2"/>
</dbReference>
<dbReference type="InterPro" id="IPR052704">
    <property type="entry name" value="ECF_Sigma-70_Domain"/>
</dbReference>
<evidence type="ECO:0000313" key="8">
    <source>
        <dbReference type="EMBL" id="MBP2365259.1"/>
    </source>
</evidence>
<comment type="caution">
    <text evidence="8">The sequence shown here is derived from an EMBL/GenBank/DDBJ whole genome shotgun (WGS) entry which is preliminary data.</text>
</comment>
<dbReference type="InterPro" id="IPR036388">
    <property type="entry name" value="WH-like_DNA-bd_sf"/>
</dbReference>
<dbReference type="PANTHER" id="PTHR30173:SF36">
    <property type="entry name" value="ECF RNA POLYMERASE SIGMA FACTOR SIGJ"/>
    <property type="match status" value="1"/>
</dbReference>
<dbReference type="Proteomes" id="UP001519295">
    <property type="component" value="Unassembled WGS sequence"/>
</dbReference>
<evidence type="ECO:0000256" key="3">
    <source>
        <dbReference type="ARBA" id="ARBA00023015"/>
    </source>
</evidence>
<keyword evidence="9" id="KW-1185">Reference proteome</keyword>
<dbReference type="SUPFAM" id="SSF54427">
    <property type="entry name" value="NTF2-like"/>
    <property type="match status" value="1"/>
</dbReference>
<reference evidence="8 9" key="1">
    <citation type="submission" date="2021-03" db="EMBL/GenBank/DDBJ databases">
        <title>Sequencing the genomes of 1000 actinobacteria strains.</title>
        <authorList>
            <person name="Klenk H.-P."/>
        </authorList>
    </citation>
    <scope>NUCLEOTIDE SEQUENCE [LARGE SCALE GENOMIC DNA]</scope>
    <source>
        <strain evidence="8 9">DSM 45256</strain>
    </source>
</reference>
<keyword evidence="4" id="KW-0731">Sigma factor</keyword>
<feature type="domain" description="RNA polymerase sigma factor 70 region 4 type 2" evidence="7">
    <location>
        <begin position="111"/>
        <end position="161"/>
    </location>
</feature>
<dbReference type="InterPro" id="IPR007627">
    <property type="entry name" value="RNA_pol_sigma70_r2"/>
</dbReference>
<name>A0ABS4VNV5_9PSEU</name>
<accession>A0ABS4VNV5</accession>
<dbReference type="Gene3D" id="1.10.10.10">
    <property type="entry name" value="Winged helix-like DNA-binding domain superfamily/Winged helix DNA-binding domain"/>
    <property type="match status" value="1"/>
</dbReference>
<dbReference type="InterPro" id="IPR032710">
    <property type="entry name" value="NTF2-like_dom_sf"/>
</dbReference>
<dbReference type="RefSeq" id="WP_210025187.1">
    <property type="nucleotide sequence ID" value="NZ_JAGINU010000001.1"/>
</dbReference>
<dbReference type="Pfam" id="PF08281">
    <property type="entry name" value="Sigma70_r4_2"/>
    <property type="match status" value="1"/>
</dbReference>
<evidence type="ECO:0000313" key="9">
    <source>
        <dbReference type="Proteomes" id="UP001519295"/>
    </source>
</evidence>